<dbReference type="Pfam" id="PF09967">
    <property type="entry name" value="DUF2201"/>
    <property type="match status" value="1"/>
</dbReference>
<dbReference type="EMBL" id="BNEE01000006">
    <property type="protein sequence ID" value="GHI85629.1"/>
    <property type="molecule type" value="Genomic_DNA"/>
</dbReference>
<comment type="caution">
    <text evidence="3">The sequence shown here is derived from an EMBL/GenBank/DDBJ whole genome shotgun (WGS) entry which is preliminary data.</text>
</comment>
<protein>
    <recommendedName>
        <fullName evidence="5">VWA domain-containing protein</fullName>
    </recommendedName>
</protein>
<dbReference type="InterPro" id="IPR036465">
    <property type="entry name" value="vWFA_dom_sf"/>
</dbReference>
<organism evidence="3 4">
    <name type="scientific">Streptomyces xanthophaeus</name>
    <dbReference type="NCBI Taxonomy" id="67385"/>
    <lineage>
        <taxon>Bacteria</taxon>
        <taxon>Bacillati</taxon>
        <taxon>Actinomycetota</taxon>
        <taxon>Actinomycetes</taxon>
        <taxon>Kitasatosporales</taxon>
        <taxon>Streptomycetaceae</taxon>
        <taxon>Streptomyces</taxon>
    </lineage>
</organism>
<evidence type="ECO:0000259" key="1">
    <source>
        <dbReference type="Pfam" id="PF09967"/>
    </source>
</evidence>
<evidence type="ECO:0000313" key="3">
    <source>
        <dbReference type="EMBL" id="GHI85629.1"/>
    </source>
</evidence>
<gene>
    <name evidence="3" type="ORF">Sxan_29930</name>
</gene>
<dbReference type="Proteomes" id="UP000600026">
    <property type="component" value="Unassembled WGS sequence"/>
</dbReference>
<dbReference type="InterPro" id="IPR025154">
    <property type="entry name" value="Put_metallopeptidase_dom"/>
</dbReference>
<dbReference type="PANTHER" id="PTHR38730">
    <property type="entry name" value="SLL7028 PROTEIN"/>
    <property type="match status" value="1"/>
</dbReference>
<proteinExistence type="predicted"/>
<keyword evidence="4" id="KW-1185">Reference proteome</keyword>
<feature type="domain" description="Putative metallopeptidase" evidence="2">
    <location>
        <begin position="163"/>
        <end position="273"/>
    </location>
</feature>
<evidence type="ECO:0000259" key="2">
    <source>
        <dbReference type="Pfam" id="PF13203"/>
    </source>
</evidence>
<dbReference type="InterPro" id="IPR018698">
    <property type="entry name" value="VWA-like_dom"/>
</dbReference>
<dbReference type="RefSeq" id="WP_234321584.1">
    <property type="nucleotide sequence ID" value="NZ_BNEE01000006.1"/>
</dbReference>
<evidence type="ECO:0008006" key="5">
    <source>
        <dbReference type="Google" id="ProtNLM"/>
    </source>
</evidence>
<feature type="domain" description="Putative metallopeptidase" evidence="2">
    <location>
        <begin position="24"/>
        <end position="136"/>
    </location>
</feature>
<reference evidence="3" key="1">
    <citation type="submission" date="2020-09" db="EMBL/GenBank/DDBJ databases">
        <title>Whole genome shotgun sequence of Streptomyces xanthophaeus NBRC 12829.</title>
        <authorList>
            <person name="Komaki H."/>
            <person name="Tamura T."/>
        </authorList>
    </citation>
    <scope>NUCLEOTIDE SEQUENCE</scope>
    <source>
        <strain evidence="3">NBRC 12829</strain>
    </source>
</reference>
<dbReference type="PANTHER" id="PTHR38730:SF1">
    <property type="entry name" value="SLL7028 PROTEIN"/>
    <property type="match status" value="1"/>
</dbReference>
<dbReference type="Gene3D" id="3.40.50.410">
    <property type="entry name" value="von Willebrand factor, type A domain"/>
    <property type="match status" value="1"/>
</dbReference>
<sequence>MDLPAREPGQEPGGEPAGLDRVKLLAARYQAAEARPYLACALYALTVVPCTAVRTMGVDRYWRCYVSPAFVEATPVPELAGVWIHEVAHLLRDHHGRAGRLPAADQRDRVRVNTAQDCEINDDLLADGLALPAGRMEPRLFGLPTGGMFESYLAGVPATPPALDCGSGAHGTPMPWELGERAPVTRIGPVEAEALRRQTAQAVRAHRRTRGTLPRGWHRWAEELLEPAVDWRRALSGAVREAAAWASGAVDYTYRRPSRRTPALGGKVVLPSLRRPLPRVAVVIDTSGSMGPAELGAALAEVTGVLREVGIRGDRVAVLACDADVQAVSRVNSAGQVALAGGGGTDMRAGIGAALALPDRPDVIVVLTDGFTPWPPQSPACRVIAALLGDTAPMPPAWVETVRVPL</sequence>
<evidence type="ECO:0000313" key="4">
    <source>
        <dbReference type="Proteomes" id="UP000600026"/>
    </source>
</evidence>
<dbReference type="AlphaFoldDB" id="A0A919H1E3"/>
<feature type="domain" description="VWA-like" evidence="1">
    <location>
        <begin position="280"/>
        <end position="402"/>
    </location>
</feature>
<name>A0A919H1E3_9ACTN</name>
<dbReference type="CDD" id="cd00198">
    <property type="entry name" value="vWFA"/>
    <property type="match status" value="1"/>
</dbReference>
<dbReference type="SUPFAM" id="SSF53300">
    <property type="entry name" value="vWA-like"/>
    <property type="match status" value="1"/>
</dbReference>
<dbReference type="Pfam" id="PF13203">
    <property type="entry name" value="DUF2201_N"/>
    <property type="match status" value="2"/>
</dbReference>
<accession>A0A919H1E3</accession>